<feature type="region of interest" description="Disordered" evidence="1">
    <location>
        <begin position="1"/>
        <end position="28"/>
    </location>
</feature>
<gene>
    <name evidence="2" type="ORF">PUN28_008531</name>
</gene>
<organism evidence="2 3">
    <name type="scientific">Cardiocondyla obscurior</name>
    <dbReference type="NCBI Taxonomy" id="286306"/>
    <lineage>
        <taxon>Eukaryota</taxon>
        <taxon>Metazoa</taxon>
        <taxon>Ecdysozoa</taxon>
        <taxon>Arthropoda</taxon>
        <taxon>Hexapoda</taxon>
        <taxon>Insecta</taxon>
        <taxon>Pterygota</taxon>
        <taxon>Neoptera</taxon>
        <taxon>Endopterygota</taxon>
        <taxon>Hymenoptera</taxon>
        <taxon>Apocrita</taxon>
        <taxon>Aculeata</taxon>
        <taxon>Formicoidea</taxon>
        <taxon>Formicidae</taxon>
        <taxon>Myrmicinae</taxon>
        <taxon>Cardiocondyla</taxon>
    </lineage>
</organism>
<reference evidence="2 3" key="1">
    <citation type="submission" date="2023-03" db="EMBL/GenBank/DDBJ databases">
        <title>High recombination rates correlate with genetic variation in Cardiocondyla obscurior ants.</title>
        <authorList>
            <person name="Errbii M."/>
        </authorList>
    </citation>
    <scope>NUCLEOTIDE SEQUENCE [LARGE SCALE GENOMIC DNA]</scope>
    <source>
        <strain evidence="2">Alpha-2009</strain>
        <tissue evidence="2">Whole body</tissue>
    </source>
</reference>
<evidence type="ECO:0000313" key="3">
    <source>
        <dbReference type="Proteomes" id="UP001430953"/>
    </source>
</evidence>
<keyword evidence="3" id="KW-1185">Reference proteome</keyword>
<name>A0AAW2G4D2_9HYME</name>
<comment type="caution">
    <text evidence="2">The sequence shown here is derived from an EMBL/GenBank/DDBJ whole genome shotgun (WGS) entry which is preliminary data.</text>
</comment>
<accession>A0AAW2G4D2</accession>
<protein>
    <submittedName>
        <fullName evidence="2">Uncharacterized protein</fullName>
    </submittedName>
</protein>
<dbReference type="AlphaFoldDB" id="A0AAW2G4D2"/>
<dbReference type="EMBL" id="JADYXP020000007">
    <property type="protein sequence ID" value="KAL0120901.1"/>
    <property type="molecule type" value="Genomic_DNA"/>
</dbReference>
<evidence type="ECO:0000313" key="2">
    <source>
        <dbReference type="EMBL" id="KAL0120901.1"/>
    </source>
</evidence>
<feature type="region of interest" description="Disordered" evidence="1">
    <location>
        <begin position="112"/>
        <end position="139"/>
    </location>
</feature>
<proteinExistence type="predicted"/>
<sequence length="139" mass="15926">MNKKKKEKKKKKKSKNDRSPGPCDGISTTILAPGDALCRDTRRKSDSRRFEYRGIRLIRARNERKLNIARICGAFAHAAARATPRKIAGKPGRNRTRFAACVNPWWNGRERASERKGLKKKKGRREIEEEALEARTRVA</sequence>
<feature type="compositionally biased region" description="Basic residues" evidence="1">
    <location>
        <begin position="1"/>
        <end position="15"/>
    </location>
</feature>
<dbReference type="Proteomes" id="UP001430953">
    <property type="component" value="Unassembled WGS sequence"/>
</dbReference>
<evidence type="ECO:0000256" key="1">
    <source>
        <dbReference type="SAM" id="MobiDB-lite"/>
    </source>
</evidence>